<reference evidence="2" key="1">
    <citation type="journal article" date="2011" name="MBio">
        <title>Novel metabolic attributes of the genus Cyanothece, comprising a group of unicellular nitrogen-fixing Cyanobacteria.</title>
        <authorList>
            <person name="Bandyopadhyay A."/>
            <person name="Elvitigala T."/>
            <person name="Welsh E."/>
            <person name="Stockel J."/>
            <person name="Liberton M."/>
            <person name="Min H."/>
            <person name="Sherman L.A."/>
            <person name="Pakrasi H.B."/>
        </authorList>
    </citation>
    <scope>NUCLEOTIDE SEQUENCE [LARGE SCALE GENOMIC DNA]</scope>
    <source>
        <strain evidence="2">PCC 7822</strain>
        <plasmid evidence="2">Cy782206</plasmid>
    </source>
</reference>
<proteinExistence type="predicted"/>
<name>E0UP08_GLOV7</name>
<organism evidence="1 2">
    <name type="scientific">Gloeothece verrucosa (strain PCC 7822)</name>
    <name type="common">Cyanothece sp. (strain PCC 7822)</name>
    <dbReference type="NCBI Taxonomy" id="497965"/>
    <lineage>
        <taxon>Bacteria</taxon>
        <taxon>Bacillati</taxon>
        <taxon>Cyanobacteriota</taxon>
        <taxon>Cyanophyceae</taxon>
        <taxon>Oscillatoriophycideae</taxon>
        <taxon>Chroococcales</taxon>
        <taxon>Aphanothecaceae</taxon>
        <taxon>Gloeothece</taxon>
        <taxon>Gloeothece verrucosa</taxon>
    </lineage>
</organism>
<dbReference type="RefSeq" id="WP_013335132.1">
    <property type="nucleotide sequence ID" value="NC_014535.1"/>
</dbReference>
<dbReference type="AlphaFoldDB" id="E0UP08"/>
<accession>E0UP08</accession>
<keyword evidence="1" id="KW-0614">Plasmid</keyword>
<dbReference type="OrthoDB" id="582599at2"/>
<gene>
    <name evidence="1" type="ordered locus">Cyan7822_6206</name>
</gene>
<geneLocation type="plasmid" evidence="1 2">
    <name>Cy782206</name>
</geneLocation>
<dbReference type="EMBL" id="CP002204">
    <property type="protein sequence ID" value="ADN18688.1"/>
    <property type="molecule type" value="Genomic_DNA"/>
</dbReference>
<dbReference type="HOGENOM" id="CLU_1419376_0_0_3"/>
<keyword evidence="2" id="KW-1185">Reference proteome</keyword>
<sequence>MGAYCKVCQSALRDDIDAYLMGGATPKWLAQWCSDRGFQVSHTSIRNHAKSHIVGYNAPKSHVTKVAKDAKNPNIEPDPTIVNFDEYCHRLGLNPSDFENLEDNLEKVIGASQKALTLLFFRESAILDSKLNAHAHSKGIHPMEHIKGLRSIFEMYSRVMGIDKLIDENSALQTLESMGYTIQKTIDIDAN</sequence>
<evidence type="ECO:0000313" key="1">
    <source>
        <dbReference type="EMBL" id="ADN18688.1"/>
    </source>
</evidence>
<evidence type="ECO:0000313" key="2">
    <source>
        <dbReference type="Proteomes" id="UP000008206"/>
    </source>
</evidence>
<dbReference type="KEGG" id="cyj:Cyan7822_6206"/>
<dbReference type="Proteomes" id="UP000008206">
    <property type="component" value="Plasmid Cy782206"/>
</dbReference>
<protein>
    <submittedName>
        <fullName evidence="1">Uncharacterized protein</fullName>
    </submittedName>
</protein>